<reference evidence="2 3" key="1">
    <citation type="submission" date="2016-10" db="EMBL/GenBank/DDBJ databases">
        <authorList>
            <person name="de Groot N.N."/>
        </authorList>
    </citation>
    <scope>NUCLEOTIDE SEQUENCE [LARGE SCALE GENOMIC DNA]</scope>
    <source>
        <strain evidence="2 3">CGMCC 1.10825</strain>
    </source>
</reference>
<protein>
    <submittedName>
        <fullName evidence="2">Uncharacterized protein</fullName>
    </submittedName>
</protein>
<dbReference type="AlphaFoldDB" id="A0A1H6JU10"/>
<feature type="transmembrane region" description="Helical" evidence="1">
    <location>
        <begin position="58"/>
        <end position="81"/>
    </location>
</feature>
<dbReference type="EMBL" id="FNXE01000005">
    <property type="protein sequence ID" value="SEH64073.1"/>
    <property type="molecule type" value="Genomic_DNA"/>
</dbReference>
<dbReference type="STRING" id="1159016.SAMN02927937_00642"/>
<keyword evidence="1" id="KW-0472">Membrane</keyword>
<keyword evidence="1" id="KW-1133">Transmembrane helix</keyword>
<proteinExistence type="predicted"/>
<gene>
    <name evidence="2" type="ORF">SAMN02927937_00642</name>
</gene>
<name>A0A1H6JU10_9FLAO</name>
<keyword evidence="3" id="KW-1185">Reference proteome</keyword>
<evidence type="ECO:0000256" key="1">
    <source>
        <dbReference type="SAM" id="Phobius"/>
    </source>
</evidence>
<keyword evidence="1" id="KW-0812">Transmembrane</keyword>
<organism evidence="2 3">
    <name type="scientific">Paenimyroides marinum</name>
    <dbReference type="NCBI Taxonomy" id="1159016"/>
    <lineage>
        <taxon>Bacteria</taxon>
        <taxon>Pseudomonadati</taxon>
        <taxon>Bacteroidota</taxon>
        <taxon>Flavobacteriia</taxon>
        <taxon>Flavobacteriales</taxon>
        <taxon>Flavobacteriaceae</taxon>
        <taxon>Paenimyroides</taxon>
    </lineage>
</organism>
<feature type="transmembrane region" description="Helical" evidence="1">
    <location>
        <begin position="28"/>
        <end position="46"/>
    </location>
</feature>
<evidence type="ECO:0000313" key="2">
    <source>
        <dbReference type="EMBL" id="SEH64073.1"/>
    </source>
</evidence>
<dbReference type="Proteomes" id="UP000199634">
    <property type="component" value="Unassembled WGS sequence"/>
</dbReference>
<sequence>MLLFCFIFWFLSKTEVAGFVLFGVVYEMGVFPMILLAVLCTLYFLVRWIMNRFTLSKIYIYGFLLGVITLLIMRFIFSITLDGITLMPRYN</sequence>
<accession>A0A1H6JU10</accession>
<evidence type="ECO:0000313" key="3">
    <source>
        <dbReference type="Proteomes" id="UP000199634"/>
    </source>
</evidence>